<gene>
    <name evidence="3" type="ORF">BN9_046880</name>
</gene>
<sequence length="139" mass="15480">MNGRTVEREKDALVEASESDHHTATTSAGGFATEAGYSGRYSIIFEASGQCFAKSKMNALIVAFADVRKQIERSRQEVTEFRSNQSELLTCKNDQIVLEKNAYEATLLPLQAYHTISGIGFSHGLMIIFIAIRRANRYI</sequence>
<protein>
    <recommendedName>
        <fullName evidence="5">GOLD domain-containing protein</fullName>
    </recommendedName>
</protein>
<proteinExistence type="predicted"/>
<feature type="transmembrane region" description="Helical" evidence="2">
    <location>
        <begin position="112"/>
        <end position="132"/>
    </location>
</feature>
<keyword evidence="2" id="KW-0812">Transmembrane</keyword>
<dbReference type="AlphaFoldDB" id="A0A024GB92"/>
<evidence type="ECO:0000313" key="3">
    <source>
        <dbReference type="EMBL" id="CCI43904.1"/>
    </source>
</evidence>
<dbReference type="Proteomes" id="UP000053237">
    <property type="component" value="Unassembled WGS sequence"/>
</dbReference>
<accession>A0A024GB92</accession>
<comment type="caution">
    <text evidence="3">The sequence shown here is derived from an EMBL/GenBank/DDBJ whole genome shotgun (WGS) entry which is preliminary data.</text>
</comment>
<dbReference type="EMBL" id="CAIX01000057">
    <property type="protein sequence ID" value="CCI43904.1"/>
    <property type="molecule type" value="Genomic_DNA"/>
</dbReference>
<reference evidence="3 4" key="1">
    <citation type="submission" date="2012-05" db="EMBL/GenBank/DDBJ databases">
        <title>Recombination and specialization in a pathogen metapopulation.</title>
        <authorList>
            <person name="Gardiner A."/>
            <person name="Kemen E."/>
            <person name="Schultz-Larsen T."/>
            <person name="MacLean D."/>
            <person name="Van Oosterhout C."/>
            <person name="Jones J.D.G."/>
        </authorList>
    </citation>
    <scope>NUCLEOTIDE SEQUENCE [LARGE SCALE GENOMIC DNA]</scope>
    <source>
        <strain evidence="3 4">Ac Nc2</strain>
    </source>
</reference>
<keyword evidence="4" id="KW-1185">Reference proteome</keyword>
<evidence type="ECO:0000256" key="1">
    <source>
        <dbReference type="SAM" id="MobiDB-lite"/>
    </source>
</evidence>
<dbReference type="InParanoid" id="A0A024GB92"/>
<evidence type="ECO:0000256" key="2">
    <source>
        <dbReference type="SAM" id="Phobius"/>
    </source>
</evidence>
<name>A0A024GB92_9STRA</name>
<evidence type="ECO:0008006" key="5">
    <source>
        <dbReference type="Google" id="ProtNLM"/>
    </source>
</evidence>
<feature type="compositionally biased region" description="Basic and acidic residues" evidence="1">
    <location>
        <begin position="1"/>
        <end position="23"/>
    </location>
</feature>
<feature type="region of interest" description="Disordered" evidence="1">
    <location>
        <begin position="1"/>
        <end position="29"/>
    </location>
</feature>
<keyword evidence="2" id="KW-1133">Transmembrane helix</keyword>
<evidence type="ECO:0000313" key="4">
    <source>
        <dbReference type="Proteomes" id="UP000053237"/>
    </source>
</evidence>
<organism evidence="3 4">
    <name type="scientific">Albugo candida</name>
    <dbReference type="NCBI Taxonomy" id="65357"/>
    <lineage>
        <taxon>Eukaryota</taxon>
        <taxon>Sar</taxon>
        <taxon>Stramenopiles</taxon>
        <taxon>Oomycota</taxon>
        <taxon>Peronosporomycetes</taxon>
        <taxon>Albuginales</taxon>
        <taxon>Albuginaceae</taxon>
        <taxon>Albugo</taxon>
    </lineage>
</organism>
<keyword evidence="2" id="KW-0472">Membrane</keyword>